<dbReference type="RefSeq" id="WP_041111932.1">
    <property type="nucleotide sequence ID" value="NZ_CP004373.1"/>
</dbReference>
<evidence type="ECO:0000256" key="8">
    <source>
        <dbReference type="HAMAP-Rule" id="MF_00955"/>
    </source>
</evidence>
<dbReference type="Proteomes" id="UP000031656">
    <property type="component" value="Chromosome"/>
</dbReference>
<reference evidence="10 11" key="1">
    <citation type="journal article" date="2015" name="Appl. Microbiol. Biotechnol.">
        <title>The consequence of an additional NADH dehydrogenase paralog on the growth of Gluconobacter oxydans DSM3504.</title>
        <authorList>
            <person name="Kostner D."/>
            <person name="Luchterhand B."/>
            <person name="Junker A."/>
            <person name="Volland S."/>
            <person name="Daniel R."/>
            <person name="Buchs J."/>
            <person name="Liebl W."/>
            <person name="Ehrenreich A."/>
        </authorList>
    </citation>
    <scope>NUCLEOTIDE SEQUENCE [LARGE SCALE GENOMIC DNA]</scope>
    <source>
        <strain evidence="10">DSM 3504</strain>
    </source>
</reference>
<dbReference type="EC" id="4.2.1.47" evidence="4 8"/>
<gene>
    <name evidence="8 10" type="primary">gmd</name>
    <name evidence="10" type="ORF">GLS_c17330</name>
</gene>
<dbReference type="GO" id="GO:0042351">
    <property type="term" value="P:'de novo' GDP-L-fucose biosynthetic process"/>
    <property type="evidence" value="ECO:0007669"/>
    <property type="project" value="TreeGrafter"/>
</dbReference>
<feature type="domain" description="NAD(P)-binding" evidence="9">
    <location>
        <begin position="5"/>
        <end position="313"/>
    </location>
</feature>
<name>A0A067Z787_GLUOY</name>
<dbReference type="SUPFAM" id="SSF51735">
    <property type="entry name" value="NAD(P)-binding Rossmann-fold domains"/>
    <property type="match status" value="1"/>
</dbReference>
<evidence type="ECO:0000256" key="2">
    <source>
        <dbReference type="ARBA" id="ARBA00001937"/>
    </source>
</evidence>
<comment type="catalytic activity">
    <reaction evidence="1 8">
        <text>GDP-alpha-D-mannose = GDP-4-dehydro-alpha-D-rhamnose + H2O</text>
        <dbReference type="Rhea" id="RHEA:23820"/>
        <dbReference type="ChEBI" id="CHEBI:15377"/>
        <dbReference type="ChEBI" id="CHEBI:57527"/>
        <dbReference type="ChEBI" id="CHEBI:57964"/>
        <dbReference type="EC" id="4.2.1.47"/>
    </reaction>
</comment>
<dbReference type="HAMAP" id="MF_00955">
    <property type="entry name" value="GDP_Man_dehydratase"/>
    <property type="match status" value="1"/>
</dbReference>
<accession>A0A067Z787</accession>
<evidence type="ECO:0000256" key="5">
    <source>
        <dbReference type="ARBA" id="ARBA00022458"/>
    </source>
</evidence>
<dbReference type="FunFam" id="3.40.50.720:FF:000924">
    <property type="entry name" value="GDP-mannose 4,6 dehydratase"/>
    <property type="match status" value="1"/>
</dbReference>
<dbReference type="InterPro" id="IPR006368">
    <property type="entry name" value="GDP_Man_deHydtase"/>
</dbReference>
<dbReference type="KEGG" id="goy:GLS_c17330"/>
<evidence type="ECO:0000313" key="11">
    <source>
        <dbReference type="Proteomes" id="UP000031656"/>
    </source>
</evidence>
<dbReference type="InterPro" id="IPR036291">
    <property type="entry name" value="NAD(P)-bd_dom_sf"/>
</dbReference>
<dbReference type="HOGENOM" id="CLU_007383_14_1_5"/>
<dbReference type="Gene3D" id="3.40.50.720">
    <property type="entry name" value="NAD(P)-binding Rossmann-like Domain"/>
    <property type="match status" value="1"/>
</dbReference>
<dbReference type="GO" id="GO:0008446">
    <property type="term" value="F:GDP-mannose 4,6-dehydratase activity"/>
    <property type="evidence" value="ECO:0007669"/>
    <property type="project" value="UniProtKB-UniRule"/>
</dbReference>
<sequence length="327" mass="36255">MPTALITGITGQDGAYLSQLLLGKGYRVVGLLRRSASADVIGERLRWLGILDDVELLDGNMTDLSSLIRIVEAVKPDEIYNLAAQSFVAASWQQPLLTGNVTGMGAVNMLEAARIVKSDARFYQASSSEMYGLIQEPVQNEKTPFYPRSPYAAAKLYAHWMTVNYRESFGMHASSGILFNHESPLRGIEFVTRKVTDGVARIKLGLAKELALGNLDATRDWGHARDYVRAMYLMLQQEVPDDYVIATGRTTSIRDLCRIAFSSVGLNYEDHVVTNPAFLRPAEVEVLLGDASKAKKALGWEPETTLEEMITEMVEADLARHRKRNGL</sequence>
<dbReference type="GO" id="GO:0070401">
    <property type="term" value="F:NADP+ binding"/>
    <property type="evidence" value="ECO:0007669"/>
    <property type="project" value="UniProtKB-UniRule"/>
</dbReference>
<keyword evidence="5" id="KW-0536">Nodulation</keyword>
<dbReference type="GeneID" id="56905950"/>
<evidence type="ECO:0000256" key="6">
    <source>
        <dbReference type="ARBA" id="ARBA00023239"/>
    </source>
</evidence>
<evidence type="ECO:0000256" key="3">
    <source>
        <dbReference type="ARBA" id="ARBA00009263"/>
    </source>
</evidence>
<dbReference type="NCBIfam" id="TIGR01472">
    <property type="entry name" value="gmd"/>
    <property type="match status" value="1"/>
</dbReference>
<dbReference type="PANTHER" id="PTHR43715">
    <property type="entry name" value="GDP-MANNOSE 4,6-DEHYDRATASE"/>
    <property type="match status" value="1"/>
</dbReference>
<dbReference type="InterPro" id="IPR016040">
    <property type="entry name" value="NAD(P)-bd_dom"/>
</dbReference>
<dbReference type="EMBL" id="CP004373">
    <property type="protein sequence ID" value="AHK71610.1"/>
    <property type="molecule type" value="Genomic_DNA"/>
</dbReference>
<evidence type="ECO:0000256" key="4">
    <source>
        <dbReference type="ARBA" id="ARBA00011989"/>
    </source>
</evidence>
<evidence type="ECO:0000313" key="10">
    <source>
        <dbReference type="EMBL" id="AHK71610.1"/>
    </source>
</evidence>
<comment type="cofactor">
    <cofactor evidence="2 8">
        <name>NADP(+)</name>
        <dbReference type="ChEBI" id="CHEBI:58349"/>
    </cofactor>
</comment>
<comment type="similarity">
    <text evidence="3 8">Belongs to the NAD(P)-dependent epimerase/dehydratase family. GDP-mannose 4,6-dehydratase subfamily.</text>
</comment>
<protein>
    <recommendedName>
        <fullName evidence="4 8">GDP-mannose 4,6-dehydratase</fullName>
        <ecNumber evidence="4 8">4.2.1.47</ecNumber>
    </recommendedName>
    <alternativeName>
        <fullName evidence="8">GDP-D-mannose dehydratase</fullName>
    </alternativeName>
</protein>
<evidence type="ECO:0000259" key="9">
    <source>
        <dbReference type="Pfam" id="PF16363"/>
    </source>
</evidence>
<dbReference type="Gene3D" id="3.90.25.10">
    <property type="entry name" value="UDP-galactose 4-epimerase, domain 1"/>
    <property type="match status" value="1"/>
</dbReference>
<dbReference type="Pfam" id="PF16363">
    <property type="entry name" value="GDP_Man_Dehyd"/>
    <property type="match status" value="1"/>
</dbReference>
<dbReference type="AlphaFoldDB" id="A0A067Z787"/>
<comment type="caution">
    <text evidence="8">Lacks conserved residue(s) required for the propagation of feature annotation.</text>
</comment>
<keyword evidence="6 8" id="KW-0456">Lyase</keyword>
<evidence type="ECO:0000256" key="7">
    <source>
        <dbReference type="ARBA" id="ARBA00059383"/>
    </source>
</evidence>
<comment type="function">
    <text evidence="7 8">Catalyzes the conversion of GDP-D-mannose to GDP-4-dehydro-6-deoxy-D-mannose.</text>
</comment>
<organism evidence="10 11">
    <name type="scientific">Gluconobacter oxydans DSM 3504</name>
    <dbReference type="NCBI Taxonomy" id="1288313"/>
    <lineage>
        <taxon>Bacteria</taxon>
        <taxon>Pseudomonadati</taxon>
        <taxon>Pseudomonadota</taxon>
        <taxon>Alphaproteobacteria</taxon>
        <taxon>Acetobacterales</taxon>
        <taxon>Acetobacteraceae</taxon>
        <taxon>Gluconobacter</taxon>
    </lineage>
</organism>
<keyword evidence="8" id="KW-0521">NADP</keyword>
<dbReference type="PANTHER" id="PTHR43715:SF1">
    <property type="entry name" value="GDP-MANNOSE 4,6 DEHYDRATASE"/>
    <property type="match status" value="1"/>
</dbReference>
<dbReference type="CDD" id="cd05260">
    <property type="entry name" value="GDP_MD_SDR_e"/>
    <property type="match status" value="1"/>
</dbReference>
<proteinExistence type="inferred from homology"/>
<evidence type="ECO:0000256" key="1">
    <source>
        <dbReference type="ARBA" id="ARBA00000188"/>
    </source>
</evidence>